<dbReference type="EMBL" id="WMEY01000001">
    <property type="protein sequence ID" value="MYL62204.1"/>
    <property type="molecule type" value="Genomic_DNA"/>
</dbReference>
<dbReference type="PANTHER" id="PTHR45947">
    <property type="entry name" value="SULFOQUINOVOSYL TRANSFERASE SQD2"/>
    <property type="match status" value="1"/>
</dbReference>
<name>A0A845ER13_9BACL</name>
<protein>
    <submittedName>
        <fullName evidence="3">Glycosyltransferase</fullName>
    </submittedName>
</protein>
<dbReference type="Gene3D" id="3.40.50.2000">
    <property type="entry name" value="Glycogen Phosphorylase B"/>
    <property type="match status" value="2"/>
</dbReference>
<dbReference type="AlphaFoldDB" id="A0A845ER13"/>
<dbReference type="Pfam" id="PF13439">
    <property type="entry name" value="Glyco_transf_4"/>
    <property type="match status" value="1"/>
</dbReference>
<keyword evidence="3" id="KW-0808">Transferase</keyword>
<evidence type="ECO:0000313" key="3">
    <source>
        <dbReference type="EMBL" id="MYL62204.1"/>
    </source>
</evidence>
<dbReference type="Pfam" id="PF00534">
    <property type="entry name" value="Glycos_transf_1"/>
    <property type="match status" value="1"/>
</dbReference>
<gene>
    <name evidence="3" type="ORF">GLW07_02420</name>
</gene>
<accession>A0A845ER13</accession>
<dbReference type="Proteomes" id="UP000447833">
    <property type="component" value="Unassembled WGS sequence"/>
</dbReference>
<dbReference type="SUPFAM" id="SSF53756">
    <property type="entry name" value="UDP-Glycosyltransferase/glycogen phosphorylase"/>
    <property type="match status" value="1"/>
</dbReference>
<reference evidence="3 4" key="1">
    <citation type="submission" date="2019-11" db="EMBL/GenBank/DDBJ databases">
        <title>Genome sequences of 17 halophilic strains isolated from different environments.</title>
        <authorList>
            <person name="Furrow R.E."/>
        </authorList>
    </citation>
    <scope>NUCLEOTIDE SEQUENCE [LARGE SCALE GENOMIC DNA]</scope>
    <source>
        <strain evidence="3 4">22506_14_FS</strain>
    </source>
</reference>
<evidence type="ECO:0000313" key="4">
    <source>
        <dbReference type="Proteomes" id="UP000447833"/>
    </source>
</evidence>
<dbReference type="CDD" id="cd03794">
    <property type="entry name" value="GT4_WbuB-like"/>
    <property type="match status" value="1"/>
</dbReference>
<comment type="caution">
    <text evidence="3">The sequence shown here is derived from an EMBL/GenBank/DDBJ whole genome shotgun (WGS) entry which is preliminary data.</text>
</comment>
<feature type="domain" description="Glycosyl transferase family 1" evidence="1">
    <location>
        <begin position="225"/>
        <end position="389"/>
    </location>
</feature>
<proteinExistence type="predicted"/>
<feature type="domain" description="Glycosyltransferase subfamily 4-like N-terminal" evidence="2">
    <location>
        <begin position="32"/>
        <end position="215"/>
    </location>
</feature>
<organism evidence="3 4">
    <name type="scientific">Guptibacillus hwajinpoensis</name>
    <dbReference type="NCBI Taxonomy" id="208199"/>
    <lineage>
        <taxon>Bacteria</taxon>
        <taxon>Bacillati</taxon>
        <taxon>Bacillota</taxon>
        <taxon>Bacilli</taxon>
        <taxon>Bacillales</taxon>
        <taxon>Guptibacillaceae</taxon>
        <taxon>Guptibacillus</taxon>
    </lineage>
</organism>
<evidence type="ECO:0000259" key="1">
    <source>
        <dbReference type="Pfam" id="PF00534"/>
    </source>
</evidence>
<dbReference type="InterPro" id="IPR001296">
    <property type="entry name" value="Glyco_trans_1"/>
</dbReference>
<sequence length="413" mass="47202">MGDNSMNDSGKEILLVAPFTILPGEKGFSRFTYIANKLTEIGHHVTLLTSSFQHNDKAFRKSHYIVAISNKLKYKLEIIPELGYSKNIGVDRIRSHRYFAKQLSYYLKNIEKKPDVIYCAYPMMGSAYEVGRYAKQHQIPFIIDIQDIWPESIKNTLKFPDPITDSLLYPMTWYANRIYKLADYVVGVSDSYVQRVQKVNHHAKRFSSVYIGTDLGYFDSFNHRIDKKSDEFWITYVGTLSYSYDIETVIKAISQLNKKGFKNVVFKVLGDGPLKSRFVKLANETGAQVDFMGYVPYEKMIPILANSDLAANAISKGAQQSITNKIGDYLASGLPVLNSSENSEFKQMVEGRKLGYSYNPGDVEQLIKLIERLYNNGDLRKLCGRNARKLAEEKFDRRISYESIYSVVKEASL</sequence>
<dbReference type="GO" id="GO:0016758">
    <property type="term" value="F:hexosyltransferase activity"/>
    <property type="evidence" value="ECO:0007669"/>
    <property type="project" value="TreeGrafter"/>
</dbReference>
<dbReference type="PANTHER" id="PTHR45947:SF3">
    <property type="entry name" value="SULFOQUINOVOSYL TRANSFERASE SQD2"/>
    <property type="match status" value="1"/>
</dbReference>
<dbReference type="InterPro" id="IPR028098">
    <property type="entry name" value="Glyco_trans_4-like_N"/>
</dbReference>
<dbReference type="InterPro" id="IPR050194">
    <property type="entry name" value="Glycosyltransferase_grp1"/>
</dbReference>
<evidence type="ECO:0000259" key="2">
    <source>
        <dbReference type="Pfam" id="PF13439"/>
    </source>
</evidence>